<sequence>MKKSIIATVFALISSLLPLQAKAASFSEIYVFGDSLSDTGNFFEATGQPPSPPYFKGRLSNGPVWTEYLATEIGLTPNPNNNFAFFGATTGNTNVQVPGLPGLQQQINGFTQATRVADPEALYIVWAGSNDYTLGNITDPSIPVNNILTAVNSLADVGAKNIMVVNLGDLGETPATNQDPVVSTFLNQLTAGHNSLLAQSLNQSKNPELNLIPLDVNSFFKAALNNPESFGLTNVTDACLDLETGRICNNPDEYLFWDSVHPTTFAHEGIAQLAAQELDSRTTQVREPVATFALLTFGILGVATLKKGG</sequence>
<dbReference type="InterPro" id="IPR008265">
    <property type="entry name" value="Lipase_GDSL_AS"/>
</dbReference>
<dbReference type="Proteomes" id="UP000767446">
    <property type="component" value="Unassembled WGS sequence"/>
</dbReference>
<comment type="caution">
    <text evidence="3">The sequence shown here is derived from an EMBL/GenBank/DDBJ whole genome shotgun (WGS) entry which is preliminary data.</text>
</comment>
<evidence type="ECO:0000256" key="1">
    <source>
        <dbReference type="ARBA" id="ARBA00008668"/>
    </source>
</evidence>
<feature type="signal peptide" evidence="2">
    <location>
        <begin position="1"/>
        <end position="23"/>
    </location>
</feature>
<dbReference type="Pfam" id="PF00657">
    <property type="entry name" value="Lipase_GDSL"/>
    <property type="match status" value="1"/>
</dbReference>
<dbReference type="InterPro" id="IPR036514">
    <property type="entry name" value="SGNH_hydro_sf"/>
</dbReference>
<organism evidence="3 4">
    <name type="scientific">Gomphosphaeria aponina SAG 52.96 = DSM 107014</name>
    <dbReference type="NCBI Taxonomy" id="1521640"/>
    <lineage>
        <taxon>Bacteria</taxon>
        <taxon>Bacillati</taxon>
        <taxon>Cyanobacteriota</taxon>
        <taxon>Cyanophyceae</taxon>
        <taxon>Oscillatoriophycideae</taxon>
        <taxon>Chroococcales</taxon>
        <taxon>Gomphosphaeriaceae</taxon>
        <taxon>Gomphosphaeria</taxon>
    </lineage>
</organism>
<evidence type="ECO:0000256" key="2">
    <source>
        <dbReference type="SAM" id="SignalP"/>
    </source>
</evidence>
<accession>A0A941GRL9</accession>
<reference evidence="3" key="1">
    <citation type="submission" date="2021-02" db="EMBL/GenBank/DDBJ databases">
        <title>Metagenome analyses of Stigonema ocellatum DSM 106950, Chlorogloea purpurea SAG 13.99 and Gomphosphaeria aponina DSM 107014.</title>
        <authorList>
            <person name="Marter P."/>
            <person name="Huang S."/>
        </authorList>
    </citation>
    <scope>NUCLEOTIDE SEQUENCE</scope>
    <source>
        <strain evidence="3">JP213</strain>
    </source>
</reference>
<dbReference type="CDD" id="cd01846">
    <property type="entry name" value="fatty_acyltransferase_like"/>
    <property type="match status" value="1"/>
</dbReference>
<evidence type="ECO:0000313" key="3">
    <source>
        <dbReference type="EMBL" id="MBR8826742.1"/>
    </source>
</evidence>
<protein>
    <submittedName>
        <fullName evidence="3">SGNH/GDSL hydrolase family protein</fullName>
    </submittedName>
</protein>
<dbReference type="GO" id="GO:0006629">
    <property type="term" value="P:lipid metabolic process"/>
    <property type="evidence" value="ECO:0007669"/>
    <property type="project" value="InterPro"/>
</dbReference>
<dbReference type="PANTHER" id="PTHR22835:SF659">
    <property type="entry name" value="GDSL LIPASE_ACYLHYDROLASE, PUTATIVE (AFU_ORTHOLOGUE AFUA_2G00510)-RELATED"/>
    <property type="match status" value="1"/>
</dbReference>
<name>A0A941GRL9_9CHRO</name>
<dbReference type="Gene3D" id="3.40.50.1110">
    <property type="entry name" value="SGNH hydrolase"/>
    <property type="match status" value="1"/>
</dbReference>
<dbReference type="SUPFAM" id="SSF52266">
    <property type="entry name" value="SGNH hydrolase"/>
    <property type="match status" value="1"/>
</dbReference>
<keyword evidence="2" id="KW-0732">Signal</keyword>
<dbReference type="GO" id="GO:0016298">
    <property type="term" value="F:lipase activity"/>
    <property type="evidence" value="ECO:0007669"/>
    <property type="project" value="InterPro"/>
</dbReference>
<dbReference type="PROSITE" id="PS01098">
    <property type="entry name" value="LIPASE_GDSL_SER"/>
    <property type="match status" value="1"/>
</dbReference>
<dbReference type="PANTHER" id="PTHR22835">
    <property type="entry name" value="ZINC FINGER FYVE DOMAIN CONTAINING PROTEIN"/>
    <property type="match status" value="1"/>
</dbReference>
<dbReference type="EMBL" id="JADQBC010000010">
    <property type="protein sequence ID" value="MBR8826742.1"/>
    <property type="molecule type" value="Genomic_DNA"/>
</dbReference>
<comment type="similarity">
    <text evidence="1">Belongs to the 'GDSL' lipolytic enzyme family.</text>
</comment>
<dbReference type="AlphaFoldDB" id="A0A941GRL9"/>
<keyword evidence="3" id="KW-0378">Hydrolase</keyword>
<gene>
    <name evidence="3" type="ORF">DSM107014_02370</name>
</gene>
<feature type="chain" id="PRO_5037935043" evidence="2">
    <location>
        <begin position="24"/>
        <end position="309"/>
    </location>
</feature>
<evidence type="ECO:0000313" key="4">
    <source>
        <dbReference type="Proteomes" id="UP000767446"/>
    </source>
</evidence>
<proteinExistence type="inferred from homology"/>
<dbReference type="InterPro" id="IPR001087">
    <property type="entry name" value="GDSL"/>
</dbReference>